<evidence type="ECO:0000256" key="12">
    <source>
        <dbReference type="ARBA" id="ARBA00023242"/>
    </source>
</evidence>
<reference evidence="15 16" key="1">
    <citation type="submission" date="2017-04" db="EMBL/GenBank/DDBJ databases">
        <title>Draft genome sequence of Marssonina coronaria NL1: causal agent of apple blotch.</title>
        <authorList>
            <person name="Cheng Q."/>
        </authorList>
    </citation>
    <scope>NUCLEOTIDE SEQUENCE [LARGE SCALE GENOMIC DNA]</scope>
    <source>
        <strain evidence="15 16">NL1</strain>
    </source>
</reference>
<evidence type="ECO:0000256" key="14">
    <source>
        <dbReference type="SAM" id="Phobius"/>
    </source>
</evidence>
<dbReference type="STRING" id="503106.A0A218Z0F9"/>
<organism evidence="15 16">
    <name type="scientific">Diplocarpon coronariae</name>
    <dbReference type="NCBI Taxonomy" id="2795749"/>
    <lineage>
        <taxon>Eukaryota</taxon>
        <taxon>Fungi</taxon>
        <taxon>Dikarya</taxon>
        <taxon>Ascomycota</taxon>
        <taxon>Pezizomycotina</taxon>
        <taxon>Leotiomycetes</taxon>
        <taxon>Helotiales</taxon>
        <taxon>Drepanopezizaceae</taxon>
        <taxon>Diplocarpon</taxon>
    </lineage>
</organism>
<evidence type="ECO:0000256" key="11">
    <source>
        <dbReference type="ARBA" id="ARBA00023136"/>
    </source>
</evidence>
<evidence type="ECO:0000256" key="10">
    <source>
        <dbReference type="ARBA" id="ARBA00023132"/>
    </source>
</evidence>
<keyword evidence="9" id="KW-0811">Translocation</keyword>
<comment type="similarity">
    <text evidence="3">Belongs to the NDC1 family.</text>
</comment>
<dbReference type="InParanoid" id="A0A218Z0F9"/>
<dbReference type="GO" id="GO:0015031">
    <property type="term" value="P:protein transport"/>
    <property type="evidence" value="ECO:0007669"/>
    <property type="project" value="UniProtKB-KW"/>
</dbReference>
<keyword evidence="10" id="KW-0906">Nuclear pore complex</keyword>
<dbReference type="GO" id="GO:0051028">
    <property type="term" value="P:mRNA transport"/>
    <property type="evidence" value="ECO:0007669"/>
    <property type="project" value="UniProtKB-KW"/>
</dbReference>
<evidence type="ECO:0000256" key="2">
    <source>
        <dbReference type="ARBA" id="ARBA00004567"/>
    </source>
</evidence>
<keyword evidence="11 14" id="KW-0472">Membrane</keyword>
<evidence type="ECO:0000256" key="8">
    <source>
        <dbReference type="ARBA" id="ARBA00022989"/>
    </source>
</evidence>
<dbReference type="GO" id="GO:0005816">
    <property type="term" value="C:spindle pole body"/>
    <property type="evidence" value="ECO:0007669"/>
    <property type="project" value="TreeGrafter"/>
</dbReference>
<evidence type="ECO:0000256" key="3">
    <source>
        <dbReference type="ARBA" id="ARBA00005760"/>
    </source>
</evidence>
<keyword evidence="6" id="KW-0509">mRNA transport</keyword>
<evidence type="ECO:0000313" key="16">
    <source>
        <dbReference type="Proteomes" id="UP000242519"/>
    </source>
</evidence>
<evidence type="ECO:0000313" key="15">
    <source>
        <dbReference type="EMBL" id="OWP01551.1"/>
    </source>
</evidence>
<evidence type="ECO:0000256" key="7">
    <source>
        <dbReference type="ARBA" id="ARBA00022927"/>
    </source>
</evidence>
<comment type="subcellular location">
    <subcellularLocation>
        <location evidence="1">Nucleus membrane</location>
        <topology evidence="1">Multi-pass membrane protein</topology>
    </subcellularLocation>
    <subcellularLocation>
        <location evidence="2">Nucleus</location>
        <location evidence="2">Nuclear pore complex</location>
    </subcellularLocation>
</comment>
<dbReference type="OrthoDB" id="67850at2759"/>
<feature type="compositionally biased region" description="Basic and acidic residues" evidence="13">
    <location>
        <begin position="412"/>
        <end position="421"/>
    </location>
</feature>
<evidence type="ECO:0000256" key="13">
    <source>
        <dbReference type="SAM" id="MobiDB-lite"/>
    </source>
</evidence>
<proteinExistence type="inferred from homology"/>
<protein>
    <submittedName>
        <fullName evidence="15">Nuclear envelope protein</fullName>
    </submittedName>
</protein>
<keyword evidence="12" id="KW-0539">Nucleus</keyword>
<evidence type="ECO:0000256" key="4">
    <source>
        <dbReference type="ARBA" id="ARBA00022448"/>
    </source>
</evidence>
<name>A0A218Z0F9_9HELO</name>
<dbReference type="PANTHER" id="PTHR13269:SF6">
    <property type="entry name" value="NUCLEOPORIN NDC1"/>
    <property type="match status" value="1"/>
</dbReference>
<dbReference type="AlphaFoldDB" id="A0A218Z0F9"/>
<keyword evidence="5 14" id="KW-0812">Transmembrane</keyword>
<evidence type="ECO:0000256" key="1">
    <source>
        <dbReference type="ARBA" id="ARBA00004232"/>
    </source>
</evidence>
<evidence type="ECO:0000256" key="5">
    <source>
        <dbReference type="ARBA" id="ARBA00022692"/>
    </source>
</evidence>
<sequence>MPPAPRIRPYKDFLTPALHRRFALATTTLLALCYTEAVLIGEKNSWFWSWFPLGRVGIRSGLLFIPAFMIFVLRVGQLHVGLRTSYSGWDTFIKYAFKVQVLQTLGWYLASAWLFGEVYIWSASKDQDLSRTKIIPRTDRTTLNEKPIYVTCFLFFLAVLQAGVHIYYDYDRIDMPPTKTKIFKTSEESERAIAPVAVQLREKLPSIAASSVKRSFAMALLSPVIYSLDLWFLPSIRRTMWSATRYSAWLFYTLPKSSALPSTRPFHMGVLKNTFTSGFFLIMLWEVGNTAFNIYVAQEPLKNDRPLTYESRDPNGSLLTGLRGKKLQTRAFAFWELVYIAERFEGRRKAIFEDIDRQGGSTWSQILDVCLGVINGIETRIANFERPQSNADQDPAKFRESPAPGLPRLSQRPKDGLKEPGDLFTKPKRSAVGEIGEYAKLQGQSPHGPSSPTAKKAIKALEGIMIPREQAGPAAGSVCGWLKDLALRVLQSAVGTPFRQEYRRKISAIVLGQPFGDVGIIVDAVDAVTRFSVCSLNEDKFGNVQRDVNLIIKTLTSTITKLEAFKEKLGFHWTDVERKKESPEVDIVLAALKSGLNEMVTAFGNYREGLGLSESDVRIARLAATSIPNPEMTTST</sequence>
<dbReference type="Pfam" id="PF09531">
    <property type="entry name" value="Ndc1_Nup"/>
    <property type="match status" value="1"/>
</dbReference>
<dbReference type="EMBL" id="MZNU01000270">
    <property type="protein sequence ID" value="OWP01551.1"/>
    <property type="molecule type" value="Genomic_DNA"/>
</dbReference>
<dbReference type="GO" id="GO:0106166">
    <property type="term" value="F:spindle pole body-nuclear membrane anchor activity"/>
    <property type="evidence" value="ECO:0007669"/>
    <property type="project" value="TreeGrafter"/>
</dbReference>
<dbReference type="GO" id="GO:0070762">
    <property type="term" value="C:nuclear pore transmembrane ring"/>
    <property type="evidence" value="ECO:0007669"/>
    <property type="project" value="TreeGrafter"/>
</dbReference>
<dbReference type="GO" id="GO:0031965">
    <property type="term" value="C:nuclear membrane"/>
    <property type="evidence" value="ECO:0007669"/>
    <property type="project" value="UniProtKB-SubCell"/>
</dbReference>
<accession>A0A218Z0F9</accession>
<gene>
    <name evidence="15" type="ORF">B2J93_8578</name>
</gene>
<keyword evidence="16" id="KW-1185">Reference proteome</keyword>
<evidence type="ECO:0000256" key="9">
    <source>
        <dbReference type="ARBA" id="ARBA00023010"/>
    </source>
</evidence>
<feature type="transmembrane region" description="Helical" evidence="14">
    <location>
        <begin position="61"/>
        <end position="80"/>
    </location>
</feature>
<keyword evidence="7" id="KW-0653">Protein transport</keyword>
<keyword evidence="8 14" id="KW-1133">Transmembrane helix</keyword>
<feature type="region of interest" description="Disordered" evidence="13">
    <location>
        <begin position="385"/>
        <end position="426"/>
    </location>
</feature>
<feature type="transmembrane region" description="Helical" evidence="14">
    <location>
        <begin position="101"/>
        <end position="121"/>
    </location>
</feature>
<dbReference type="PANTHER" id="PTHR13269">
    <property type="entry name" value="NUCLEOPORIN NDC1"/>
    <property type="match status" value="1"/>
</dbReference>
<comment type="caution">
    <text evidence="15">The sequence shown here is derived from an EMBL/GenBank/DDBJ whole genome shotgun (WGS) entry which is preliminary data.</text>
</comment>
<evidence type="ECO:0000256" key="6">
    <source>
        <dbReference type="ARBA" id="ARBA00022816"/>
    </source>
</evidence>
<dbReference type="GO" id="GO:0006999">
    <property type="term" value="P:nuclear pore organization"/>
    <property type="evidence" value="ECO:0007669"/>
    <property type="project" value="TreeGrafter"/>
</dbReference>
<dbReference type="GO" id="GO:0070631">
    <property type="term" value="P:spindle pole body localization"/>
    <property type="evidence" value="ECO:0007669"/>
    <property type="project" value="TreeGrafter"/>
</dbReference>
<keyword evidence="4" id="KW-0813">Transport</keyword>
<dbReference type="Proteomes" id="UP000242519">
    <property type="component" value="Unassembled WGS sequence"/>
</dbReference>
<feature type="transmembrane region" description="Helical" evidence="14">
    <location>
        <begin position="148"/>
        <end position="168"/>
    </location>
</feature>
<dbReference type="InterPro" id="IPR019049">
    <property type="entry name" value="Nucleoporin_prot_Ndc1/Nup"/>
</dbReference>